<dbReference type="WBParaSite" id="JU765_v2.g12692.t1">
    <property type="protein sequence ID" value="JU765_v2.g12692.t1"/>
    <property type="gene ID" value="JU765_v2.g12692"/>
</dbReference>
<evidence type="ECO:0000313" key="2">
    <source>
        <dbReference type="WBParaSite" id="JU765_v2.g12692.t1"/>
    </source>
</evidence>
<protein>
    <submittedName>
        <fullName evidence="2">Uncharacterized protein</fullName>
    </submittedName>
</protein>
<organism evidence="1 2">
    <name type="scientific">Panagrolaimus sp. JU765</name>
    <dbReference type="NCBI Taxonomy" id="591449"/>
    <lineage>
        <taxon>Eukaryota</taxon>
        <taxon>Metazoa</taxon>
        <taxon>Ecdysozoa</taxon>
        <taxon>Nematoda</taxon>
        <taxon>Chromadorea</taxon>
        <taxon>Rhabditida</taxon>
        <taxon>Tylenchina</taxon>
        <taxon>Panagrolaimomorpha</taxon>
        <taxon>Panagrolaimoidea</taxon>
        <taxon>Panagrolaimidae</taxon>
        <taxon>Panagrolaimus</taxon>
    </lineage>
</organism>
<proteinExistence type="predicted"/>
<accession>A0AC34Q3V0</accession>
<name>A0AC34Q3V0_9BILA</name>
<sequence length="597" mass="69840">MALSLNFFHHFFNNEFVIEPVLQVVSVMKNVMELSDGIHVYVFIVNDESMLLALEFNKLKECFPIVKLIKWTYVEKSCSFIIENFVKINVHCGLIGRPVKFIIDQNVDDFIKVESVEDILNVYDIRDKNLIVKRDNADRWQKKWAIESGKYYKIERRKATQRVLFLSTFNGEDVLLADILKESDRGIDRGNDCPVCSSLLSMKRIFAYEFLDSTKYFNKVLKDERTVEEPVLQLLDVCLDTKSVFYTGILSDGVVFYDRCAFKRTIDLQKMLFLVHDSFSNFYSVIRLIKWEYKSSLSVLLIEDFLLLENVNKIGQPLMLEKYYDILKCLPINFFQFNITVNEVNKSCLGRLRVCGLVVKKICCNNTMRVYVTDNETDIVFLFPDVFAAFGHIFVDFGHFYEFQFFDSNVLELDELCVNTKSDNVVLFDSSLAEMRFLSSVKNFKDSGIYFLNVIGIIESIQFVDDVEIMCNVCDEHVFVIEDEYCCIGCNTFSNDFRICCHYVLKISDSTDVIDLHFYNEDAAKILNLSVGKFFELWAKDKINFENLLYQLKNYRCCLEVNDKKDEGLVFQYEVDLNYERLVDCINDVIFFMDDEL</sequence>
<reference evidence="2" key="1">
    <citation type="submission" date="2022-11" db="UniProtKB">
        <authorList>
            <consortium name="WormBaseParasite"/>
        </authorList>
    </citation>
    <scope>IDENTIFICATION</scope>
</reference>
<dbReference type="Proteomes" id="UP000887576">
    <property type="component" value="Unplaced"/>
</dbReference>
<evidence type="ECO:0000313" key="1">
    <source>
        <dbReference type="Proteomes" id="UP000887576"/>
    </source>
</evidence>